<comment type="subcellular location">
    <subcellularLocation>
        <location evidence="1">Membrane</location>
        <topology evidence="1">Multi-pass membrane protein</topology>
    </subcellularLocation>
</comment>
<dbReference type="InterPro" id="IPR003689">
    <property type="entry name" value="ZIP"/>
</dbReference>
<feature type="transmembrane region" description="Helical" evidence="5">
    <location>
        <begin position="218"/>
        <end position="236"/>
    </location>
</feature>
<evidence type="ECO:0000256" key="1">
    <source>
        <dbReference type="ARBA" id="ARBA00004141"/>
    </source>
</evidence>
<dbReference type="GO" id="GO:0016020">
    <property type="term" value="C:membrane"/>
    <property type="evidence" value="ECO:0007669"/>
    <property type="project" value="UniProtKB-SubCell"/>
</dbReference>
<dbReference type="RefSeq" id="WP_114365971.1">
    <property type="nucleotide sequence ID" value="NZ_BHZF01000001.1"/>
</dbReference>
<sequence>MIVNISVLFFSTFGGAWLARLFVSGKEYALKVLLAFSGSFLLAITALHILPDIFLESGHNHSIGIFILMGILLQIVLEFFTQGIEHGHLHHHNGLAHHQMLSPAAVGGLYLHSFLESLPLGVQWLNESGGILFWGIVLHHLPVGIILYTMFKAVGMKRQKILLFLGLFALSSPAGALTGFFVPIFRDIYLYLLAIVAGIFMHISTTIIFETNHNHRFNLMKVISFILAVILAYQLVENFH</sequence>
<keyword evidence="4 5" id="KW-0472">Membrane</keyword>
<evidence type="ECO:0000256" key="4">
    <source>
        <dbReference type="ARBA" id="ARBA00023136"/>
    </source>
</evidence>
<dbReference type="PANTHER" id="PTHR11040">
    <property type="entry name" value="ZINC/IRON TRANSPORTER"/>
    <property type="match status" value="1"/>
</dbReference>
<evidence type="ECO:0000313" key="6">
    <source>
        <dbReference type="EMBL" id="RCX05716.1"/>
    </source>
</evidence>
<dbReference type="Pfam" id="PF02535">
    <property type="entry name" value="Zip"/>
    <property type="match status" value="1"/>
</dbReference>
<dbReference type="GO" id="GO:0005385">
    <property type="term" value="F:zinc ion transmembrane transporter activity"/>
    <property type="evidence" value="ECO:0007669"/>
    <property type="project" value="TreeGrafter"/>
</dbReference>
<dbReference type="AlphaFoldDB" id="A0A369ABN7"/>
<evidence type="ECO:0000256" key="2">
    <source>
        <dbReference type="ARBA" id="ARBA00022692"/>
    </source>
</evidence>
<reference evidence="6 7" key="1">
    <citation type="submission" date="2018-07" db="EMBL/GenBank/DDBJ databases">
        <title>Genomic Encyclopedia of Type Strains, Phase IV (KMG-IV): sequencing the most valuable type-strain genomes for metagenomic binning, comparative biology and taxonomic classification.</title>
        <authorList>
            <person name="Goeker M."/>
        </authorList>
    </citation>
    <scope>NUCLEOTIDE SEQUENCE [LARGE SCALE GENOMIC DNA]</scope>
    <source>
        <strain evidence="6 7">DSM 21410</strain>
    </source>
</reference>
<feature type="transmembrane region" description="Helical" evidence="5">
    <location>
        <begin position="188"/>
        <end position="209"/>
    </location>
</feature>
<keyword evidence="2 5" id="KW-0812">Transmembrane</keyword>
<keyword evidence="3 5" id="KW-1133">Transmembrane helix</keyword>
<evidence type="ECO:0000256" key="5">
    <source>
        <dbReference type="SAM" id="Phobius"/>
    </source>
</evidence>
<proteinExistence type="predicted"/>
<protein>
    <submittedName>
        <fullName evidence="6">Zinc transporter ZupT</fullName>
    </submittedName>
</protein>
<dbReference type="EMBL" id="QPJS01000001">
    <property type="protein sequence ID" value="RCX05716.1"/>
    <property type="molecule type" value="Genomic_DNA"/>
</dbReference>
<name>A0A369ABN7_9FLAO</name>
<dbReference type="Proteomes" id="UP000253517">
    <property type="component" value="Unassembled WGS sequence"/>
</dbReference>
<dbReference type="PANTHER" id="PTHR11040:SF44">
    <property type="entry name" value="PROTEIN ZNTC-RELATED"/>
    <property type="match status" value="1"/>
</dbReference>
<comment type="caution">
    <text evidence="6">The sequence shown here is derived from an EMBL/GenBank/DDBJ whole genome shotgun (WGS) entry which is preliminary data.</text>
</comment>
<gene>
    <name evidence="6" type="ORF">DES35_1011004</name>
</gene>
<evidence type="ECO:0000313" key="7">
    <source>
        <dbReference type="Proteomes" id="UP000253517"/>
    </source>
</evidence>
<feature type="transmembrane region" description="Helical" evidence="5">
    <location>
        <begin position="131"/>
        <end position="149"/>
    </location>
</feature>
<organism evidence="6 7">
    <name type="scientific">Schleiferia thermophila</name>
    <dbReference type="NCBI Taxonomy" id="884107"/>
    <lineage>
        <taxon>Bacteria</taxon>
        <taxon>Pseudomonadati</taxon>
        <taxon>Bacteroidota</taxon>
        <taxon>Flavobacteriia</taxon>
        <taxon>Flavobacteriales</taxon>
        <taxon>Schleiferiaceae</taxon>
        <taxon>Schleiferia</taxon>
    </lineage>
</organism>
<feature type="transmembrane region" description="Helical" evidence="5">
    <location>
        <begin position="6"/>
        <end position="23"/>
    </location>
</feature>
<accession>A0A369ABN7</accession>
<feature type="transmembrane region" description="Helical" evidence="5">
    <location>
        <begin position="161"/>
        <end position="182"/>
    </location>
</feature>
<feature type="transmembrane region" description="Helical" evidence="5">
    <location>
        <begin position="30"/>
        <end position="50"/>
    </location>
</feature>
<evidence type="ECO:0000256" key="3">
    <source>
        <dbReference type="ARBA" id="ARBA00022989"/>
    </source>
</evidence>
<feature type="transmembrane region" description="Helical" evidence="5">
    <location>
        <begin position="62"/>
        <end position="80"/>
    </location>
</feature>
<keyword evidence="7" id="KW-1185">Reference proteome</keyword>